<accession>V5WJE5</accession>
<dbReference type="InterPro" id="IPR051310">
    <property type="entry name" value="MCP_chemotaxis"/>
</dbReference>
<dbReference type="PANTHER" id="PTHR43531:SF11">
    <property type="entry name" value="METHYL-ACCEPTING CHEMOTAXIS PROTEIN 3"/>
    <property type="match status" value="1"/>
</dbReference>
<evidence type="ECO:0000256" key="5">
    <source>
        <dbReference type="SAM" id="Phobius"/>
    </source>
</evidence>
<evidence type="ECO:0008006" key="10">
    <source>
        <dbReference type="Google" id="ProtNLM"/>
    </source>
</evidence>
<dbReference type="EMBL" id="CP006939">
    <property type="protein sequence ID" value="AHC15898.1"/>
    <property type="molecule type" value="Genomic_DNA"/>
</dbReference>
<dbReference type="HOGENOM" id="CLU_000445_107_19_12"/>
<dbReference type="CDD" id="cd06225">
    <property type="entry name" value="HAMP"/>
    <property type="match status" value="1"/>
</dbReference>
<evidence type="ECO:0000256" key="2">
    <source>
        <dbReference type="ARBA" id="ARBA00029447"/>
    </source>
</evidence>
<keyword evidence="1" id="KW-0145">Chemotaxis</keyword>
<dbReference type="PANTHER" id="PTHR43531">
    <property type="entry name" value="PROTEIN ICFG"/>
    <property type="match status" value="1"/>
</dbReference>
<dbReference type="PROSITE" id="PS50885">
    <property type="entry name" value="HAMP"/>
    <property type="match status" value="1"/>
</dbReference>
<dbReference type="PROSITE" id="PS50111">
    <property type="entry name" value="CHEMOTAXIS_TRANSDUC_2"/>
    <property type="match status" value="1"/>
</dbReference>
<evidence type="ECO:0000313" key="9">
    <source>
        <dbReference type="Proteomes" id="UP000018680"/>
    </source>
</evidence>
<dbReference type="RefSeq" id="WP_024268801.1">
    <property type="nucleotide sequence ID" value="NC_023035.1"/>
</dbReference>
<dbReference type="Pfam" id="PF00672">
    <property type="entry name" value="HAMP"/>
    <property type="match status" value="1"/>
</dbReference>
<dbReference type="InterPro" id="IPR003660">
    <property type="entry name" value="HAMP_dom"/>
</dbReference>
<dbReference type="eggNOG" id="COG0840">
    <property type="taxonomic scope" value="Bacteria"/>
</dbReference>
<feature type="domain" description="HAMP" evidence="7">
    <location>
        <begin position="348"/>
        <end position="402"/>
    </location>
</feature>
<dbReference type="SUPFAM" id="SSF58104">
    <property type="entry name" value="Methyl-accepting chemotaxis protein (MCP) signaling domain"/>
    <property type="match status" value="2"/>
</dbReference>
<dbReference type="SMART" id="SM00283">
    <property type="entry name" value="MA"/>
    <property type="match status" value="1"/>
</dbReference>
<dbReference type="InterPro" id="IPR004090">
    <property type="entry name" value="Chemotax_Me-accpt_rcpt"/>
</dbReference>
<feature type="transmembrane region" description="Helical" evidence="5">
    <location>
        <begin position="324"/>
        <end position="346"/>
    </location>
</feature>
<dbReference type="OrthoDB" id="354074at2"/>
<dbReference type="PATRIC" id="fig|1307761.3.peg.2538"/>
<keyword evidence="5" id="KW-1133">Transmembrane helix</keyword>
<dbReference type="STRING" id="1307761.L21SP2_2546"/>
<dbReference type="CDD" id="cd12914">
    <property type="entry name" value="PDC1_DGC_like"/>
    <property type="match status" value="1"/>
</dbReference>
<dbReference type="GO" id="GO:0004888">
    <property type="term" value="F:transmembrane signaling receptor activity"/>
    <property type="evidence" value="ECO:0007669"/>
    <property type="project" value="InterPro"/>
</dbReference>
<dbReference type="Proteomes" id="UP000018680">
    <property type="component" value="Chromosome"/>
</dbReference>
<comment type="similarity">
    <text evidence="2">Belongs to the methyl-accepting chemotaxis (MCP) protein family.</text>
</comment>
<dbReference type="Gene3D" id="1.10.287.950">
    <property type="entry name" value="Methyl-accepting chemotaxis protein"/>
    <property type="match status" value="1"/>
</dbReference>
<dbReference type="InterPro" id="IPR004089">
    <property type="entry name" value="MCPsignal_dom"/>
</dbReference>
<reference evidence="8 9" key="1">
    <citation type="journal article" date="2015" name="Stand. Genomic Sci.">
        <title>Complete genome sequence and description of Salinispira pacifica gen. nov., sp. nov., a novel spirochaete isolated form a hypersaline microbial mat.</title>
        <authorList>
            <person name="Ben Hania W."/>
            <person name="Joseph M."/>
            <person name="Schumann P."/>
            <person name="Bunk B."/>
            <person name="Fiebig A."/>
            <person name="Sproer C."/>
            <person name="Klenk H.P."/>
            <person name="Fardeau M.L."/>
            <person name="Spring S."/>
        </authorList>
    </citation>
    <scope>NUCLEOTIDE SEQUENCE [LARGE SCALE GENOMIC DNA]</scope>
    <source>
        <strain evidence="8 9">L21-RPul-D2</strain>
    </source>
</reference>
<evidence type="ECO:0000259" key="7">
    <source>
        <dbReference type="PROSITE" id="PS50885"/>
    </source>
</evidence>
<dbReference type="GO" id="GO:0006935">
    <property type="term" value="P:chemotaxis"/>
    <property type="evidence" value="ECO:0007669"/>
    <property type="project" value="UniProtKB-KW"/>
</dbReference>
<dbReference type="Pfam" id="PF00015">
    <property type="entry name" value="MCPsignal"/>
    <property type="match status" value="1"/>
</dbReference>
<dbReference type="PRINTS" id="PR00260">
    <property type="entry name" value="CHEMTRNSDUCR"/>
</dbReference>
<evidence type="ECO:0000256" key="4">
    <source>
        <dbReference type="SAM" id="MobiDB-lite"/>
    </source>
</evidence>
<name>V5WJE5_9SPIO</name>
<evidence type="ECO:0000256" key="3">
    <source>
        <dbReference type="PROSITE-ProRule" id="PRU00284"/>
    </source>
</evidence>
<dbReference type="SMART" id="SM00304">
    <property type="entry name" value="HAMP"/>
    <property type="match status" value="1"/>
</dbReference>
<dbReference type="GO" id="GO:0007165">
    <property type="term" value="P:signal transduction"/>
    <property type="evidence" value="ECO:0007669"/>
    <property type="project" value="UniProtKB-KW"/>
</dbReference>
<evidence type="ECO:0000256" key="1">
    <source>
        <dbReference type="ARBA" id="ARBA00022500"/>
    </source>
</evidence>
<evidence type="ECO:0000259" key="6">
    <source>
        <dbReference type="PROSITE" id="PS50111"/>
    </source>
</evidence>
<dbReference type="KEGG" id="slr:L21SP2_2546"/>
<evidence type="ECO:0000313" key="8">
    <source>
        <dbReference type="EMBL" id="AHC15898.1"/>
    </source>
</evidence>
<keyword evidence="5" id="KW-0812">Transmembrane</keyword>
<keyword evidence="5" id="KW-0472">Membrane</keyword>
<keyword evidence="3" id="KW-0807">Transducer</keyword>
<feature type="transmembrane region" description="Helical" evidence="5">
    <location>
        <begin position="18"/>
        <end position="41"/>
    </location>
</feature>
<feature type="region of interest" description="Disordered" evidence="4">
    <location>
        <begin position="733"/>
        <end position="769"/>
    </location>
</feature>
<dbReference type="Gene3D" id="6.10.340.10">
    <property type="match status" value="1"/>
</dbReference>
<dbReference type="Gene3D" id="3.30.450.20">
    <property type="entry name" value="PAS domain"/>
    <property type="match status" value="2"/>
</dbReference>
<dbReference type="GO" id="GO:0005886">
    <property type="term" value="C:plasma membrane"/>
    <property type="evidence" value="ECO:0007669"/>
    <property type="project" value="TreeGrafter"/>
</dbReference>
<protein>
    <recommendedName>
        <fullName evidence="10">Methyl-accepting chemotaxis protein</fullName>
    </recommendedName>
</protein>
<dbReference type="AlphaFoldDB" id="V5WJE5"/>
<organism evidence="8 9">
    <name type="scientific">Salinispira pacifica</name>
    <dbReference type="NCBI Taxonomy" id="1307761"/>
    <lineage>
        <taxon>Bacteria</taxon>
        <taxon>Pseudomonadati</taxon>
        <taxon>Spirochaetota</taxon>
        <taxon>Spirochaetia</taxon>
        <taxon>Spirochaetales</taxon>
        <taxon>Spirochaetaceae</taxon>
        <taxon>Salinispira</taxon>
    </lineage>
</organism>
<sequence length="769" mass="83804">MKNTYEGSYTMSIKIKSILLSVVAPVFLILILSGVLLWVQFQADMNKERQSILAGARNIQSEIRLEISESFEILRNIALNPLTARVMERMNQIPEGLDNDDFQVLDEFSTIQELLGLSVEGTRTDLAYIASRGSGGIILGSNVQIGEGFDVRGRDYYQAAMGNPGTTVISSPRISAEESAEPIIVITAARSVENEQGRTVGIVAVNYRLNGIIEIIRENMEEYGVSITFFDSQSRSLLWNRTEDGTYFFDPDNVISLKEWVEGLGVDEIDTTTVAVANSNEFYLEGETFLGSSLIQTVSVGDTRWSLAVIQARSKVVGEVLGSLVTPIAVFVLIFIGAQMVVFLLYMRLMVNPMLRLGRRLEVLSRADADLTLKIQQGSNDEIGKVALNFNTFVEKLRYLMVEVKTVIERTSDIRSNIASNTEETTSAIEQINANLKSIDEQLALLDQEISDNATAIEQITQNISSMDEQIINQSAMVEESTSAITQMMASLNNVNNVAQTKRKTTQELAAVASEGKDIIEETSANFKMVVQQIDQIQEMASAINDIASQTNLLSMNAAIEAAHAGESGRGFAVVAEEIRKLAESAGQSSQTISQLIADITQSVQDTDEHVERTTVAFERISGEVNQTVEAFTEIEHSVAELNIGGQQILESSQQINEVTVNIKNGSTEITSGTEAMLASAGKIRDISGRVSTGMNESSSGAGEIVESMQMMVKLSHELSTIVDQLTENFSRFKTETGDGAGEGAQSAEEEIQPVENPISGADPGGEGR</sequence>
<proteinExistence type="inferred from homology"/>
<gene>
    <name evidence="8" type="ORF">L21SP2_2546</name>
</gene>
<keyword evidence="9" id="KW-1185">Reference proteome</keyword>
<feature type="domain" description="Methyl-accepting transducer" evidence="6">
    <location>
        <begin position="449"/>
        <end position="671"/>
    </location>
</feature>